<dbReference type="EMBL" id="CALNXJ010000036">
    <property type="protein sequence ID" value="CAH3142438.1"/>
    <property type="molecule type" value="Genomic_DNA"/>
</dbReference>
<feature type="non-terminal residue" evidence="1">
    <location>
        <position position="1"/>
    </location>
</feature>
<sequence>VRQILIEEGYEDAKEYFICLSDVHPQYWDILGSHDIISAETILSAYESEDGYREIKCDCCQSTFQVQSKYVKGDPPNIAFVGKLQWI</sequence>
<organism evidence="1 2">
    <name type="scientific">Pocillopora meandrina</name>
    <dbReference type="NCBI Taxonomy" id="46732"/>
    <lineage>
        <taxon>Eukaryota</taxon>
        <taxon>Metazoa</taxon>
        <taxon>Cnidaria</taxon>
        <taxon>Anthozoa</taxon>
        <taxon>Hexacorallia</taxon>
        <taxon>Scleractinia</taxon>
        <taxon>Astrocoeniina</taxon>
        <taxon>Pocilloporidae</taxon>
        <taxon>Pocillopora</taxon>
    </lineage>
</organism>
<comment type="caution">
    <text evidence="1">The sequence shown here is derived from an EMBL/GenBank/DDBJ whole genome shotgun (WGS) entry which is preliminary data.</text>
</comment>
<gene>
    <name evidence="1" type="ORF">PMEA_00020206</name>
</gene>
<evidence type="ECO:0000313" key="1">
    <source>
        <dbReference type="EMBL" id="CAH3142438.1"/>
    </source>
</evidence>
<keyword evidence="2" id="KW-1185">Reference proteome</keyword>
<dbReference type="Proteomes" id="UP001159428">
    <property type="component" value="Unassembled WGS sequence"/>
</dbReference>
<proteinExistence type="predicted"/>
<name>A0AAU9XCC4_9CNID</name>
<protein>
    <submittedName>
        <fullName evidence="1">Uncharacterized protein</fullName>
    </submittedName>
</protein>
<accession>A0AAU9XCC4</accession>
<dbReference type="AlphaFoldDB" id="A0AAU9XCC4"/>
<evidence type="ECO:0000313" key="2">
    <source>
        <dbReference type="Proteomes" id="UP001159428"/>
    </source>
</evidence>
<reference evidence="1 2" key="1">
    <citation type="submission" date="2022-05" db="EMBL/GenBank/DDBJ databases">
        <authorList>
            <consortium name="Genoscope - CEA"/>
            <person name="William W."/>
        </authorList>
    </citation>
    <scope>NUCLEOTIDE SEQUENCE [LARGE SCALE GENOMIC DNA]</scope>
</reference>